<proteinExistence type="predicted"/>
<name>A0A0C9Z0P9_9AGAM</name>
<gene>
    <name evidence="1" type="ORF">PISMIDRAFT_64854</name>
</gene>
<dbReference type="STRING" id="765257.A0A0C9Z0P9"/>
<keyword evidence="2" id="KW-1185">Reference proteome</keyword>
<dbReference type="AlphaFoldDB" id="A0A0C9Z0P9"/>
<dbReference type="Proteomes" id="UP000054018">
    <property type="component" value="Unassembled WGS sequence"/>
</dbReference>
<evidence type="ECO:0000313" key="1">
    <source>
        <dbReference type="EMBL" id="KIK19879.1"/>
    </source>
</evidence>
<sequence length="60" mass="6856">QRFLHIFNKDNEDFLEMGFDAMFGLQTTKGLEVSGFIMHAISARKESTCVGEMQISIRQT</sequence>
<accession>A0A0C9Z0P9</accession>
<reference evidence="1 2" key="1">
    <citation type="submission" date="2014-04" db="EMBL/GenBank/DDBJ databases">
        <authorList>
            <consortium name="DOE Joint Genome Institute"/>
            <person name="Kuo A."/>
            <person name="Kohler A."/>
            <person name="Costa M.D."/>
            <person name="Nagy L.G."/>
            <person name="Floudas D."/>
            <person name="Copeland A."/>
            <person name="Barry K.W."/>
            <person name="Cichocki N."/>
            <person name="Veneault-Fourrey C."/>
            <person name="LaButti K."/>
            <person name="Lindquist E.A."/>
            <person name="Lipzen A."/>
            <person name="Lundell T."/>
            <person name="Morin E."/>
            <person name="Murat C."/>
            <person name="Sun H."/>
            <person name="Tunlid A."/>
            <person name="Henrissat B."/>
            <person name="Grigoriev I.V."/>
            <person name="Hibbett D.S."/>
            <person name="Martin F."/>
            <person name="Nordberg H.P."/>
            <person name="Cantor M.N."/>
            <person name="Hua S.X."/>
        </authorList>
    </citation>
    <scope>NUCLEOTIDE SEQUENCE [LARGE SCALE GENOMIC DNA]</scope>
    <source>
        <strain evidence="1 2">441</strain>
    </source>
</reference>
<dbReference type="HOGENOM" id="CLU_2984633_0_0_1"/>
<reference evidence="2" key="2">
    <citation type="submission" date="2015-01" db="EMBL/GenBank/DDBJ databases">
        <title>Evolutionary Origins and Diversification of the Mycorrhizal Mutualists.</title>
        <authorList>
            <consortium name="DOE Joint Genome Institute"/>
            <consortium name="Mycorrhizal Genomics Consortium"/>
            <person name="Kohler A."/>
            <person name="Kuo A."/>
            <person name="Nagy L.G."/>
            <person name="Floudas D."/>
            <person name="Copeland A."/>
            <person name="Barry K.W."/>
            <person name="Cichocki N."/>
            <person name="Veneault-Fourrey C."/>
            <person name="LaButti K."/>
            <person name="Lindquist E.A."/>
            <person name="Lipzen A."/>
            <person name="Lundell T."/>
            <person name="Morin E."/>
            <person name="Murat C."/>
            <person name="Riley R."/>
            <person name="Ohm R."/>
            <person name="Sun H."/>
            <person name="Tunlid A."/>
            <person name="Henrissat B."/>
            <person name="Grigoriev I.V."/>
            <person name="Hibbett D.S."/>
            <person name="Martin F."/>
        </authorList>
    </citation>
    <scope>NUCLEOTIDE SEQUENCE [LARGE SCALE GENOMIC DNA]</scope>
    <source>
        <strain evidence="2">441</strain>
    </source>
</reference>
<protein>
    <recommendedName>
        <fullName evidence="3">Protein transport protein SEC23</fullName>
    </recommendedName>
</protein>
<evidence type="ECO:0008006" key="3">
    <source>
        <dbReference type="Google" id="ProtNLM"/>
    </source>
</evidence>
<feature type="non-terminal residue" evidence="1">
    <location>
        <position position="1"/>
    </location>
</feature>
<dbReference type="EMBL" id="KN833776">
    <property type="protein sequence ID" value="KIK19879.1"/>
    <property type="molecule type" value="Genomic_DNA"/>
</dbReference>
<evidence type="ECO:0000313" key="2">
    <source>
        <dbReference type="Proteomes" id="UP000054018"/>
    </source>
</evidence>
<dbReference type="Gene3D" id="2.60.40.1670">
    <property type="entry name" value="beta-sandwich domain of Sec23/24"/>
    <property type="match status" value="1"/>
</dbReference>
<feature type="non-terminal residue" evidence="1">
    <location>
        <position position="60"/>
    </location>
</feature>
<organism evidence="1 2">
    <name type="scientific">Pisolithus microcarpus 441</name>
    <dbReference type="NCBI Taxonomy" id="765257"/>
    <lineage>
        <taxon>Eukaryota</taxon>
        <taxon>Fungi</taxon>
        <taxon>Dikarya</taxon>
        <taxon>Basidiomycota</taxon>
        <taxon>Agaricomycotina</taxon>
        <taxon>Agaricomycetes</taxon>
        <taxon>Agaricomycetidae</taxon>
        <taxon>Boletales</taxon>
        <taxon>Sclerodermatineae</taxon>
        <taxon>Pisolithaceae</taxon>
        <taxon>Pisolithus</taxon>
    </lineage>
</organism>